<gene>
    <name evidence="1" type="ORF">EG244_15965</name>
</gene>
<evidence type="ECO:0000313" key="2">
    <source>
        <dbReference type="Proteomes" id="UP000282125"/>
    </source>
</evidence>
<dbReference type="Proteomes" id="UP000282125">
    <property type="component" value="Unassembled WGS sequence"/>
</dbReference>
<proteinExistence type="predicted"/>
<dbReference type="RefSeq" id="WP_124966180.1">
    <property type="nucleotide sequence ID" value="NZ_RRAZ01000028.1"/>
</dbReference>
<dbReference type="OrthoDB" id="9922063at2"/>
<name>A0A3P3DCE4_9RHOB</name>
<reference evidence="1 2" key="1">
    <citation type="submission" date="2018-11" db="EMBL/GenBank/DDBJ databases">
        <title>Gemmobacter sp. nov., YIM 102744-1 draft genome.</title>
        <authorList>
            <person name="Li G."/>
            <person name="Jiang Y."/>
        </authorList>
    </citation>
    <scope>NUCLEOTIDE SEQUENCE [LARGE SCALE GENOMIC DNA]</scope>
    <source>
        <strain evidence="1 2">YIM 102744-1</strain>
    </source>
</reference>
<comment type="caution">
    <text evidence="1">The sequence shown here is derived from an EMBL/GenBank/DDBJ whole genome shotgun (WGS) entry which is preliminary data.</text>
</comment>
<evidence type="ECO:0000313" key="1">
    <source>
        <dbReference type="EMBL" id="RRH72009.1"/>
    </source>
</evidence>
<keyword evidence="2" id="KW-1185">Reference proteome</keyword>
<organism evidence="1 2">
    <name type="scientific">Falsigemmobacter faecalis</name>
    <dbReference type="NCBI Taxonomy" id="2488730"/>
    <lineage>
        <taxon>Bacteria</taxon>
        <taxon>Pseudomonadati</taxon>
        <taxon>Pseudomonadota</taxon>
        <taxon>Alphaproteobacteria</taxon>
        <taxon>Rhodobacterales</taxon>
        <taxon>Paracoccaceae</taxon>
        <taxon>Falsigemmobacter</taxon>
    </lineage>
</organism>
<protein>
    <submittedName>
        <fullName evidence="1">Uncharacterized protein</fullName>
    </submittedName>
</protein>
<dbReference type="AlphaFoldDB" id="A0A3P3DCE4"/>
<accession>A0A3P3DCE4</accession>
<dbReference type="EMBL" id="RRAZ01000028">
    <property type="protein sequence ID" value="RRH72009.1"/>
    <property type="molecule type" value="Genomic_DNA"/>
</dbReference>
<sequence>MEKVDWALLISILSFCAATASAFYTRRMAVQDAQRMKRKSPILEVLSSNPLRRMIGSPLRGGGYVDIEGYWETRVTIRNLEPTARLKINAIAARRGVLISDRPSLEDPDKPSYDRPLQFPLPSDAFRSKIRLGYSIEVFGTPHRQPSGGDAVYPLIYSKSKLAPSDLKLDWEWLDGQPK</sequence>